<name>A0A8X6KWW7_TRICU</name>
<accession>A0A8X6KWW7</accession>
<sequence length="179" mass="20894">MFLMTNTADEVTDLDLNDFKKFHRKVRFRAKLFKDLKAKVLELLPYQDGNVRTLKLKCGNTEIIRPIQEIFPLGIQPEEIPISAGKSSDLVEETSSKDQLLLDRIQILGEQICQLSILHKSRMKERNSFRPKSPSHSRKCFDPKGKYCYFHFRFGERCKPEKSSPPCAWNRNTENFSLQ</sequence>
<dbReference type="EMBL" id="BMAO01012985">
    <property type="protein sequence ID" value="GFQ85353.1"/>
    <property type="molecule type" value="Genomic_DNA"/>
</dbReference>
<dbReference type="OrthoDB" id="6423385at2759"/>
<gene>
    <name evidence="1" type="ORF">TNCT_452151</name>
</gene>
<comment type="caution">
    <text evidence="1">The sequence shown here is derived from an EMBL/GenBank/DDBJ whole genome shotgun (WGS) entry which is preliminary data.</text>
</comment>
<reference evidence="1" key="1">
    <citation type="submission" date="2020-07" db="EMBL/GenBank/DDBJ databases">
        <title>Multicomponent nature underlies the extraordinary mechanical properties of spider dragline silk.</title>
        <authorList>
            <person name="Kono N."/>
            <person name="Nakamura H."/>
            <person name="Mori M."/>
            <person name="Yoshida Y."/>
            <person name="Ohtoshi R."/>
            <person name="Malay A.D."/>
            <person name="Moran D.A.P."/>
            <person name="Tomita M."/>
            <person name="Numata K."/>
            <person name="Arakawa K."/>
        </authorList>
    </citation>
    <scope>NUCLEOTIDE SEQUENCE</scope>
</reference>
<dbReference type="AlphaFoldDB" id="A0A8X6KWW7"/>
<organism evidence="1 2">
    <name type="scientific">Trichonephila clavata</name>
    <name type="common">Joro spider</name>
    <name type="synonym">Nephila clavata</name>
    <dbReference type="NCBI Taxonomy" id="2740835"/>
    <lineage>
        <taxon>Eukaryota</taxon>
        <taxon>Metazoa</taxon>
        <taxon>Ecdysozoa</taxon>
        <taxon>Arthropoda</taxon>
        <taxon>Chelicerata</taxon>
        <taxon>Arachnida</taxon>
        <taxon>Araneae</taxon>
        <taxon>Araneomorphae</taxon>
        <taxon>Entelegynae</taxon>
        <taxon>Araneoidea</taxon>
        <taxon>Nephilidae</taxon>
        <taxon>Trichonephila</taxon>
    </lineage>
</organism>
<evidence type="ECO:0000313" key="1">
    <source>
        <dbReference type="EMBL" id="GFQ85353.1"/>
    </source>
</evidence>
<dbReference type="Proteomes" id="UP000887116">
    <property type="component" value="Unassembled WGS sequence"/>
</dbReference>
<protein>
    <submittedName>
        <fullName evidence="1">Uncharacterized protein</fullName>
    </submittedName>
</protein>
<evidence type="ECO:0000313" key="2">
    <source>
        <dbReference type="Proteomes" id="UP000887116"/>
    </source>
</evidence>
<keyword evidence="2" id="KW-1185">Reference proteome</keyword>
<proteinExistence type="predicted"/>